<comment type="caution">
    <text evidence="6">The sequence shown here is derived from an EMBL/GenBank/DDBJ whole genome shotgun (WGS) entry which is preliminary data.</text>
</comment>
<keyword evidence="5" id="KW-0539">Nucleus</keyword>
<evidence type="ECO:0000256" key="2">
    <source>
        <dbReference type="ARBA" id="ARBA00023015"/>
    </source>
</evidence>
<dbReference type="GO" id="GO:0005634">
    <property type="term" value="C:nucleus"/>
    <property type="evidence" value="ECO:0007669"/>
    <property type="project" value="UniProtKB-SubCell"/>
</dbReference>
<reference evidence="6" key="2">
    <citation type="submission" date="2023-05" db="EMBL/GenBank/DDBJ databases">
        <authorList>
            <person name="Schelkunov M.I."/>
        </authorList>
    </citation>
    <scope>NUCLEOTIDE SEQUENCE</scope>
    <source>
        <strain evidence="6">Hsosn_3</strain>
        <tissue evidence="6">Leaf</tissue>
    </source>
</reference>
<evidence type="ECO:0000313" key="7">
    <source>
        <dbReference type="Proteomes" id="UP001237642"/>
    </source>
</evidence>
<evidence type="ECO:0000256" key="5">
    <source>
        <dbReference type="ARBA" id="ARBA00023242"/>
    </source>
</evidence>
<evidence type="ECO:0000256" key="3">
    <source>
        <dbReference type="ARBA" id="ARBA00023125"/>
    </source>
</evidence>
<dbReference type="Proteomes" id="UP001237642">
    <property type="component" value="Unassembled WGS sequence"/>
</dbReference>
<evidence type="ECO:0000313" key="6">
    <source>
        <dbReference type="EMBL" id="KAK1388621.1"/>
    </source>
</evidence>
<accession>A0AAD8MXB7</accession>
<name>A0AAD8MXB7_9APIA</name>
<dbReference type="AlphaFoldDB" id="A0AAD8MXB7"/>
<dbReference type="GO" id="GO:0003677">
    <property type="term" value="F:DNA binding"/>
    <property type="evidence" value="ECO:0007669"/>
    <property type="project" value="UniProtKB-KW"/>
</dbReference>
<reference evidence="6" key="1">
    <citation type="submission" date="2023-02" db="EMBL/GenBank/DDBJ databases">
        <title>Genome of toxic invasive species Heracleum sosnowskyi carries increased number of genes despite the absence of recent whole-genome duplications.</title>
        <authorList>
            <person name="Schelkunov M."/>
            <person name="Shtratnikova V."/>
            <person name="Makarenko M."/>
            <person name="Klepikova A."/>
            <person name="Omelchenko D."/>
            <person name="Novikova G."/>
            <person name="Obukhova E."/>
            <person name="Bogdanov V."/>
            <person name="Penin A."/>
            <person name="Logacheva M."/>
        </authorList>
    </citation>
    <scope>NUCLEOTIDE SEQUENCE</scope>
    <source>
        <strain evidence="6">Hsosn_3</strain>
        <tissue evidence="6">Leaf</tissue>
    </source>
</reference>
<evidence type="ECO:0000256" key="4">
    <source>
        <dbReference type="ARBA" id="ARBA00023163"/>
    </source>
</evidence>
<protein>
    <recommendedName>
        <fullName evidence="8">TF-B3 domain-containing protein</fullName>
    </recommendedName>
</protein>
<organism evidence="6 7">
    <name type="scientific">Heracleum sosnowskyi</name>
    <dbReference type="NCBI Taxonomy" id="360622"/>
    <lineage>
        <taxon>Eukaryota</taxon>
        <taxon>Viridiplantae</taxon>
        <taxon>Streptophyta</taxon>
        <taxon>Embryophyta</taxon>
        <taxon>Tracheophyta</taxon>
        <taxon>Spermatophyta</taxon>
        <taxon>Magnoliopsida</taxon>
        <taxon>eudicotyledons</taxon>
        <taxon>Gunneridae</taxon>
        <taxon>Pentapetalae</taxon>
        <taxon>asterids</taxon>
        <taxon>campanulids</taxon>
        <taxon>Apiales</taxon>
        <taxon>Apiaceae</taxon>
        <taxon>Apioideae</taxon>
        <taxon>apioid superclade</taxon>
        <taxon>Tordylieae</taxon>
        <taxon>Tordyliinae</taxon>
        <taxon>Heracleum</taxon>
    </lineage>
</organism>
<evidence type="ECO:0000256" key="1">
    <source>
        <dbReference type="ARBA" id="ARBA00004123"/>
    </source>
</evidence>
<gene>
    <name evidence="6" type="ORF">POM88_016799</name>
</gene>
<comment type="subcellular location">
    <subcellularLocation>
        <location evidence="1">Nucleus</location>
    </subcellularLocation>
</comment>
<sequence length="118" mass="13947">MFPLFFLKVESDDSPDEDDEDNLPTFSVVLKPSRVDKKEHGVSFPRNLLQIYKPWRNGVLITLVCGEHTFKVEVHRKKNNCRFGYGWDFFTSKLEVVEGQMLEFVYRDNYTFEVFVVT</sequence>
<evidence type="ECO:0008006" key="8">
    <source>
        <dbReference type="Google" id="ProtNLM"/>
    </source>
</evidence>
<dbReference type="SUPFAM" id="SSF101936">
    <property type="entry name" value="DNA-binding pseudobarrel domain"/>
    <property type="match status" value="1"/>
</dbReference>
<dbReference type="Gene3D" id="2.40.330.10">
    <property type="entry name" value="DNA-binding pseudobarrel domain"/>
    <property type="match status" value="1"/>
</dbReference>
<keyword evidence="3" id="KW-0238">DNA-binding</keyword>
<dbReference type="InterPro" id="IPR015300">
    <property type="entry name" value="DNA-bd_pseudobarrel_sf"/>
</dbReference>
<keyword evidence="4" id="KW-0804">Transcription</keyword>
<keyword evidence="2" id="KW-0805">Transcription regulation</keyword>
<proteinExistence type="predicted"/>
<dbReference type="EMBL" id="JAUIZM010000004">
    <property type="protein sequence ID" value="KAK1388621.1"/>
    <property type="molecule type" value="Genomic_DNA"/>
</dbReference>
<keyword evidence="7" id="KW-1185">Reference proteome</keyword>